<protein>
    <submittedName>
        <fullName evidence="2">Uncharacterized protein</fullName>
    </submittedName>
</protein>
<dbReference type="Proteomes" id="UP000297613">
    <property type="component" value="Unassembled WGS sequence"/>
</dbReference>
<accession>A0A6N4QKM4</accession>
<evidence type="ECO:0000256" key="1">
    <source>
        <dbReference type="SAM" id="Phobius"/>
    </source>
</evidence>
<evidence type="ECO:0000313" key="3">
    <source>
        <dbReference type="Proteomes" id="UP000297613"/>
    </source>
</evidence>
<keyword evidence="1" id="KW-0472">Membrane</keyword>
<feature type="transmembrane region" description="Helical" evidence="1">
    <location>
        <begin position="34"/>
        <end position="53"/>
    </location>
</feature>
<sequence length="196" mass="22336">MTITKSITPEAFFDSLSLGHKLDGYLDGFKLEEIFLFSYFSSILYIYAGNLLATWPHRYIVTNGYPFSEELREAVARHVQNGLFEKKGEFYTISGRGTDEFNKFKILPTLQSREKFLNAASATSILVPYSKTLRALLSEPEIKKAEELENESWLTQTEVYEKFTEISAVVGVSIKDLIIPAVTWINYLDSQHLEGV</sequence>
<name>A0A6N4QKM4_9LEPT</name>
<organism evidence="2 3">
    <name type="scientific">Leptospira yasudae</name>
    <dbReference type="NCBI Taxonomy" id="2202201"/>
    <lineage>
        <taxon>Bacteria</taxon>
        <taxon>Pseudomonadati</taxon>
        <taxon>Spirochaetota</taxon>
        <taxon>Spirochaetia</taxon>
        <taxon>Leptospirales</taxon>
        <taxon>Leptospiraceae</taxon>
        <taxon>Leptospira</taxon>
    </lineage>
</organism>
<dbReference type="AlphaFoldDB" id="A0A6N4QKM4"/>
<gene>
    <name evidence="2" type="ORF">EHQ83_17780</name>
</gene>
<dbReference type="EMBL" id="RQGM01000074">
    <property type="protein sequence ID" value="TGL79724.1"/>
    <property type="molecule type" value="Genomic_DNA"/>
</dbReference>
<comment type="caution">
    <text evidence="2">The sequence shown here is derived from an EMBL/GenBank/DDBJ whole genome shotgun (WGS) entry which is preliminary data.</text>
</comment>
<reference evidence="2 3" key="1">
    <citation type="journal article" date="2019" name="PLoS Negl. Trop. Dis.">
        <title>Revisiting the worldwide diversity of Leptospira species in the environment.</title>
        <authorList>
            <person name="Vincent A.T."/>
            <person name="Schiettekatte O."/>
            <person name="Bourhy P."/>
            <person name="Veyrier F.J."/>
            <person name="Picardeau M."/>
        </authorList>
    </citation>
    <scope>NUCLEOTIDE SEQUENCE [LARGE SCALE GENOMIC DNA]</scope>
    <source>
        <strain evidence="2 3">201702445</strain>
    </source>
</reference>
<dbReference type="RefSeq" id="WP_135571534.1">
    <property type="nucleotide sequence ID" value="NZ_RQGK01000057.1"/>
</dbReference>
<proteinExistence type="predicted"/>
<keyword evidence="1" id="KW-1133">Transmembrane helix</keyword>
<keyword evidence="1" id="KW-0812">Transmembrane</keyword>
<evidence type="ECO:0000313" key="2">
    <source>
        <dbReference type="EMBL" id="TGL79724.1"/>
    </source>
</evidence>